<dbReference type="SUPFAM" id="SSF52540">
    <property type="entry name" value="P-loop containing nucleoside triphosphate hydrolases"/>
    <property type="match status" value="1"/>
</dbReference>
<gene>
    <name evidence="13" type="ORF">H5410_049025</name>
</gene>
<keyword evidence="14" id="KW-1185">Reference proteome</keyword>
<dbReference type="OrthoDB" id="3429988at2759"/>
<dbReference type="GO" id="GO:0098542">
    <property type="term" value="P:defense response to other organism"/>
    <property type="evidence" value="ECO:0007669"/>
    <property type="project" value="TreeGrafter"/>
</dbReference>
<dbReference type="InterPro" id="IPR038005">
    <property type="entry name" value="RX-like_CC"/>
</dbReference>
<feature type="domain" description="NB-ARC" evidence="10">
    <location>
        <begin position="165"/>
        <end position="256"/>
    </location>
</feature>
<evidence type="ECO:0000256" key="2">
    <source>
        <dbReference type="ARBA" id="ARBA00008894"/>
    </source>
</evidence>
<dbReference type="InterPro" id="IPR036388">
    <property type="entry name" value="WH-like_DNA-bd_sf"/>
</dbReference>
<dbReference type="GO" id="GO:0005524">
    <property type="term" value="F:ATP binding"/>
    <property type="evidence" value="ECO:0007669"/>
    <property type="project" value="UniProtKB-KW"/>
</dbReference>
<dbReference type="AlphaFoldDB" id="A0A9J5XMA3"/>
<comment type="subcellular location">
    <subcellularLocation>
        <location evidence="1">Membrane</location>
        <topology evidence="1">Peripheral membrane protein</topology>
    </subcellularLocation>
</comment>
<evidence type="ECO:0000256" key="1">
    <source>
        <dbReference type="ARBA" id="ARBA00004170"/>
    </source>
</evidence>
<evidence type="ECO:0000313" key="14">
    <source>
        <dbReference type="Proteomes" id="UP000824120"/>
    </source>
</evidence>
<protein>
    <recommendedName>
        <fullName evidence="15">AAA+ ATPase domain-containing protein</fullName>
    </recommendedName>
</protein>
<evidence type="ECO:0000256" key="5">
    <source>
        <dbReference type="ARBA" id="ARBA00022741"/>
    </source>
</evidence>
<keyword evidence="5" id="KW-0547">Nucleotide-binding</keyword>
<accession>A0A9J5XMA3</accession>
<feature type="domain" description="Disease resistance protein winged helix" evidence="12">
    <location>
        <begin position="387"/>
        <end position="459"/>
    </location>
</feature>
<dbReference type="Gene3D" id="1.20.5.4130">
    <property type="match status" value="1"/>
</dbReference>
<comment type="caution">
    <text evidence="13">The sequence shown here is derived from an EMBL/GenBank/DDBJ whole genome shotgun (WGS) entry which is preliminary data.</text>
</comment>
<evidence type="ECO:0008006" key="15">
    <source>
        <dbReference type="Google" id="ProtNLM"/>
    </source>
</evidence>
<dbReference type="InterPro" id="IPR058922">
    <property type="entry name" value="WHD_DRP"/>
</dbReference>
<dbReference type="FunFam" id="1.10.10.10:FF:000322">
    <property type="entry name" value="Probable disease resistance protein At1g63360"/>
    <property type="match status" value="1"/>
</dbReference>
<dbReference type="EMBL" id="JACXVP010000009">
    <property type="protein sequence ID" value="KAG5588591.1"/>
    <property type="molecule type" value="Genomic_DNA"/>
</dbReference>
<dbReference type="Gene3D" id="3.40.50.300">
    <property type="entry name" value="P-loop containing nucleotide triphosphate hydrolases"/>
    <property type="match status" value="1"/>
</dbReference>
<evidence type="ECO:0000256" key="8">
    <source>
        <dbReference type="ARBA" id="ARBA00023054"/>
    </source>
</evidence>
<keyword evidence="4" id="KW-0677">Repeat</keyword>
<name>A0A9J5XMA3_SOLCO</name>
<dbReference type="PANTHER" id="PTHR23155">
    <property type="entry name" value="DISEASE RESISTANCE PROTEIN RP"/>
    <property type="match status" value="1"/>
</dbReference>
<dbReference type="InterPro" id="IPR002182">
    <property type="entry name" value="NB-ARC"/>
</dbReference>
<dbReference type="InterPro" id="IPR027417">
    <property type="entry name" value="P-loop_NTPase"/>
</dbReference>
<dbReference type="GO" id="GO:0016020">
    <property type="term" value="C:membrane"/>
    <property type="evidence" value="ECO:0007669"/>
    <property type="project" value="UniProtKB-SubCell"/>
</dbReference>
<keyword evidence="7" id="KW-0067">ATP-binding</keyword>
<organism evidence="13 14">
    <name type="scientific">Solanum commersonii</name>
    <name type="common">Commerson's wild potato</name>
    <name type="synonym">Commerson's nightshade</name>
    <dbReference type="NCBI Taxonomy" id="4109"/>
    <lineage>
        <taxon>Eukaryota</taxon>
        <taxon>Viridiplantae</taxon>
        <taxon>Streptophyta</taxon>
        <taxon>Embryophyta</taxon>
        <taxon>Tracheophyta</taxon>
        <taxon>Spermatophyta</taxon>
        <taxon>Magnoliopsida</taxon>
        <taxon>eudicotyledons</taxon>
        <taxon>Gunneridae</taxon>
        <taxon>Pentapetalae</taxon>
        <taxon>asterids</taxon>
        <taxon>lamiids</taxon>
        <taxon>Solanales</taxon>
        <taxon>Solanaceae</taxon>
        <taxon>Solanoideae</taxon>
        <taxon>Solaneae</taxon>
        <taxon>Solanum</taxon>
    </lineage>
</organism>
<dbReference type="Gene3D" id="1.10.8.430">
    <property type="entry name" value="Helical domain of apoptotic protease-activating factors"/>
    <property type="match status" value="1"/>
</dbReference>
<evidence type="ECO:0000259" key="11">
    <source>
        <dbReference type="Pfam" id="PF18052"/>
    </source>
</evidence>
<dbReference type="InterPro" id="IPR041118">
    <property type="entry name" value="Rx_N"/>
</dbReference>
<dbReference type="Pfam" id="PF00931">
    <property type="entry name" value="NB-ARC"/>
    <property type="match status" value="1"/>
</dbReference>
<evidence type="ECO:0000259" key="10">
    <source>
        <dbReference type="Pfam" id="PF00931"/>
    </source>
</evidence>
<comment type="similarity">
    <text evidence="2">Belongs to the disease resistance NB-LRR family.</text>
</comment>
<dbReference type="InterPro" id="IPR042197">
    <property type="entry name" value="Apaf_helical"/>
</dbReference>
<sequence length="539" mass="61516">MAEILLTAVINKSVEIAVNLLFQEGSRLNLLKEDIDWLQRVLRHIRSYVDDAKAKEVGGDSRVKNFLKDIQELAGDVEDLLDEFLPKIQQSSKFKGAICCIKTVSFANEFAVEIEKIRRRVADIDSLRTTFNITDTSNNNNDCIPMEQRREFLHADETEVIGLDDDFNKLQDKLLVQDLCNGVVSIVGMPGLGKTTLAKKLYRHVRHQFECSALVYVSQQPRAGEILLDIAKQVGLTDEERKEHLEDKLRSLLETKSRIIITSRYDHVGRYIGEDFSLHELQPLDSEKSFELFTKKIFIFDNNNNWANASPVLVDIGKSIVRRCGGIPLAIVVMAGMLRARERTEHAWNRVLERIGHNIQDGCAKVLALSYNDLPIALRPCFLYFGLYPEDHEIRAFDLTNMWIAEKLIVVNSGNGREAESLAEDVLNDLVSRNLIQVAKRTYDGRISSCRIHDLLHSLCVDLAKESNFFHTEHSAFGDPGNVAMVRRITFYSDNNAMNAFFRSNPKLEKLRALFCFTKDPCIFSQLAHLDFKFCKCWL</sequence>
<reference evidence="13 14" key="1">
    <citation type="submission" date="2020-09" db="EMBL/GenBank/DDBJ databases">
        <title>De no assembly of potato wild relative species, Solanum commersonii.</title>
        <authorList>
            <person name="Cho K."/>
        </authorList>
    </citation>
    <scope>NUCLEOTIDE SEQUENCE [LARGE SCALE GENOMIC DNA]</scope>
    <source>
        <strain evidence="13">LZ3.2</strain>
        <tissue evidence="13">Leaf</tissue>
    </source>
</reference>
<proteinExistence type="inferred from homology"/>
<keyword evidence="8" id="KW-0175">Coiled coil</keyword>
<evidence type="ECO:0000259" key="12">
    <source>
        <dbReference type="Pfam" id="PF23559"/>
    </source>
</evidence>
<keyword evidence="3" id="KW-0433">Leucine-rich repeat</keyword>
<dbReference type="GO" id="GO:0043531">
    <property type="term" value="F:ADP binding"/>
    <property type="evidence" value="ECO:0007669"/>
    <property type="project" value="InterPro"/>
</dbReference>
<evidence type="ECO:0000256" key="6">
    <source>
        <dbReference type="ARBA" id="ARBA00022821"/>
    </source>
</evidence>
<evidence type="ECO:0000256" key="9">
    <source>
        <dbReference type="ARBA" id="ARBA00023136"/>
    </source>
</evidence>
<evidence type="ECO:0000256" key="7">
    <source>
        <dbReference type="ARBA" id="ARBA00022840"/>
    </source>
</evidence>
<evidence type="ECO:0000256" key="3">
    <source>
        <dbReference type="ARBA" id="ARBA00022614"/>
    </source>
</evidence>
<dbReference type="PRINTS" id="PR00364">
    <property type="entry name" value="DISEASERSIST"/>
</dbReference>
<keyword evidence="6" id="KW-0611">Plant defense</keyword>
<feature type="domain" description="Disease resistance N-terminal" evidence="11">
    <location>
        <begin position="10"/>
        <end position="95"/>
    </location>
</feature>
<dbReference type="PANTHER" id="PTHR23155:SF1238">
    <property type="entry name" value="TOMV SUSCEPTIBLE PROTEIN TM-2"/>
    <property type="match status" value="1"/>
</dbReference>
<evidence type="ECO:0000313" key="13">
    <source>
        <dbReference type="EMBL" id="KAG5588591.1"/>
    </source>
</evidence>
<dbReference type="Gene3D" id="1.10.10.10">
    <property type="entry name" value="Winged helix-like DNA-binding domain superfamily/Winged helix DNA-binding domain"/>
    <property type="match status" value="1"/>
</dbReference>
<keyword evidence="9" id="KW-0472">Membrane</keyword>
<dbReference type="Pfam" id="PF23559">
    <property type="entry name" value="WHD_DRP"/>
    <property type="match status" value="1"/>
</dbReference>
<dbReference type="Pfam" id="PF18052">
    <property type="entry name" value="Rx_N"/>
    <property type="match status" value="1"/>
</dbReference>
<dbReference type="InterPro" id="IPR044974">
    <property type="entry name" value="Disease_R_plants"/>
</dbReference>
<dbReference type="CDD" id="cd14798">
    <property type="entry name" value="RX-CC_like"/>
    <property type="match status" value="1"/>
</dbReference>
<dbReference type="Proteomes" id="UP000824120">
    <property type="component" value="Chromosome 9"/>
</dbReference>
<evidence type="ECO:0000256" key="4">
    <source>
        <dbReference type="ARBA" id="ARBA00022737"/>
    </source>
</evidence>